<gene>
    <name evidence="2" type="ORF">CPT_Matisse227</name>
</gene>
<keyword evidence="2" id="KW-0067">ATP-binding</keyword>
<evidence type="ECO:0000259" key="1">
    <source>
        <dbReference type="Pfam" id="PF11637"/>
    </source>
</evidence>
<dbReference type="InterPro" id="IPR038341">
    <property type="entry name" value="UvsW.1-like_sf"/>
</dbReference>
<dbReference type="InterPro" id="IPR020975">
    <property type="entry name" value="UvsW.1_dom"/>
</dbReference>
<dbReference type="Proteomes" id="UP000203408">
    <property type="component" value="Segment"/>
</dbReference>
<dbReference type="Gene3D" id="1.20.1280.210">
    <property type="match status" value="1"/>
</dbReference>
<keyword evidence="3" id="KW-1185">Reference proteome</keyword>
<dbReference type="GO" id="GO:0004386">
    <property type="term" value="F:helicase activity"/>
    <property type="evidence" value="ECO:0007669"/>
    <property type="project" value="UniProtKB-KW"/>
</dbReference>
<feature type="domain" description="UvsW.1" evidence="1">
    <location>
        <begin position="2"/>
        <end position="68"/>
    </location>
</feature>
<evidence type="ECO:0000313" key="2">
    <source>
        <dbReference type="EMBL" id="AKU44531.1"/>
    </source>
</evidence>
<proteinExistence type="predicted"/>
<protein>
    <submittedName>
        <fullName evidence="2">DNA helicase</fullName>
    </submittedName>
</protein>
<keyword evidence="2" id="KW-0547">Nucleotide-binding</keyword>
<evidence type="ECO:0000313" key="3">
    <source>
        <dbReference type="Proteomes" id="UP000203408"/>
    </source>
</evidence>
<organism evidence="2 3">
    <name type="scientific">Klebsiella phage Matisse</name>
    <dbReference type="NCBI Taxonomy" id="1675607"/>
    <lineage>
        <taxon>Viruses</taxon>
        <taxon>Duplodnaviria</taxon>
        <taxon>Heunggongvirae</taxon>
        <taxon>Uroviricota</taxon>
        <taxon>Caudoviricetes</taxon>
        <taxon>Pantevenvirales</taxon>
        <taxon>Straboviridae</taxon>
        <taxon>Slopekvirus</taxon>
        <taxon>Slopekvirus matisse</taxon>
    </lineage>
</organism>
<keyword evidence="2" id="KW-0347">Helicase</keyword>
<dbReference type="EMBL" id="KT001918">
    <property type="protein sequence ID" value="AKU44531.1"/>
    <property type="molecule type" value="Genomic_DNA"/>
</dbReference>
<dbReference type="RefSeq" id="YP_009194471.1">
    <property type="nucleotide sequence ID" value="NC_028750.1"/>
</dbReference>
<dbReference type="KEGG" id="vg:26613410"/>
<dbReference type="GeneID" id="26613410"/>
<reference evidence="2 3" key="1">
    <citation type="journal article" date="2015" name="Genome Announc.">
        <title>Complete Genome Sequence of Carbapenemase-Producing Klebsiella pneumoniae Myophage Matisse.</title>
        <authorList>
            <person name="Provasek V.E."/>
            <person name="Lessor L.E."/>
            <person name="Cahill J.L."/>
            <person name="Rasche E.S."/>
            <person name="Kuty Everett G.F."/>
        </authorList>
    </citation>
    <scope>NUCLEOTIDE SEQUENCE [LARGE SCALE GENOMIC DNA]</scope>
</reference>
<name>A0A0K1LPP0_9CAUD</name>
<accession>A0A0K1LPP0</accession>
<keyword evidence="2" id="KW-0378">Hydrolase</keyword>
<dbReference type="Pfam" id="PF11637">
    <property type="entry name" value="UvsW-1"/>
    <property type="match status" value="1"/>
</dbReference>
<sequence>MKSFNDFRLYEAAIDDFMSKVASCRTMDGLKELEKYYKNRVKEVDVAPSDDISMRDALKGRAEELKAELESGEEEKF</sequence>